<feature type="region of interest" description="Disordered" evidence="1">
    <location>
        <begin position="867"/>
        <end position="889"/>
    </location>
</feature>
<dbReference type="InterPro" id="IPR008928">
    <property type="entry name" value="6-hairpin_glycosidase_sf"/>
</dbReference>
<evidence type="ECO:0000256" key="1">
    <source>
        <dbReference type="SAM" id="MobiDB-lite"/>
    </source>
</evidence>
<feature type="transmembrane region" description="Helical" evidence="2">
    <location>
        <begin position="37"/>
        <end position="54"/>
    </location>
</feature>
<sequence length="1346" mass="139178">MYSSDHYLNTVDCEPYALEGIVQKFPRRRRRVPYRRVVALCSAALTALAATAVVDGGTAAAAAAAGPTTAWQHGDFALDPAGVVSRSDIVLGSPNSDPTASMPLGNGSLSVAAWAAGGFTAQLNRSDTMPDRKSPGRLNIPGLSVISHAADFRGKLDLTDGVLRESGGGMSMKAWVAAEKDELIVDVSGADPDVAQTATIKLWSPRKPTAAVSGTVGTLAETWADGSPPIGSGKTFGSLAAITAGGRRVSTTVSGPTQVEVSFTPHADGTFRVVVASPGWTGGDAAKTAAKVIGHDATASVRTLTSAQDRWWDDFWSHSGLIAMSSADGSAEYIENLRTLYLYEEAASMKKGIYPGSQAGEADMFAWNKDAQTWTPSAYWLWNLRTQIAANMSSGNYQLNTPIFDMYADDLPAIEAWTKQQMGGRPGACLPETMRFNGNGISPGVGENGSCSEPGSPNWNALDISSGPEVALYMWEQYQGTGDKAALKRYWPFIKSVTEFQLAYQTVGADGLLHADANAHETQWAVQDPTTDIALDQAVFPLIGKIARVLGTDRGADKALVARVATAQTQIPPYPRTDQATRGRLLNPGYTAAETAAADATGTDMIAISYEPAAERRNGENIELEPLWPWNTISDQDANLFSLEQRSYAHRLNKGGNDWSMDAIDAARLQNPAEVRTNLISLTEGHQVYPNGFADLGNSVGFQPYIEQESGVATAVGEALAQDYDGIVRFAPAWPAEWDGAGSVYIQGRSKVDVQVQGGKLVTAAIEAGPSGTLRVKNPWPGKPTEVVDGKNGHVVVHGSTADLLSVPVKSGRSYLVQQVAAPTTALPFAQVTGSAPTAARHLGGVQLGLDAATRSGSATVGTVLGGTNRDYGLGQTEDAGSPTTAGDVAGLTARTTEGDLSFDVADDVAASGSYDAKVTVSYYDSGTGSLSVQYDAGAKDRYHEAGTIALTGTDTWKTADVTLSGAWFGGLQSAGGDLRLHSAAGPFTVHSVGLTVTGAWVPDRRAFPPAPAITTPRGGATVKLGSAVSGTAIPDGTVTVREASGVLCTATADDSGAWSCAPDGGFTPGRQTATATVADPGGMVSDASAGVAFDASDLPPGTAVVGAVVGATDHAYGMSEDERPSGGFDGPTTASVVDGLSARTSTQGNIYFDIDDSIAHAGYYTATFTLSYYDQGTGSFSVQYDNGGSDPYKSTAGITLTGSHTWKTATVTATDAYFGGQQHSAADFRLRNGSGQLTVHSVAVKISGDGVPNVTDFAPPVKVASPAAGDTVGAAPVFSGSAEPGATVTVTSDDAALCKAAVSDSGSWTCTGSGELAAGPHTFEATAADPTGTPAEPATVKVTVA</sequence>
<dbReference type="SUPFAM" id="SSF48208">
    <property type="entry name" value="Six-hairpin glycosidases"/>
    <property type="match status" value="1"/>
</dbReference>
<organism evidence="4 5">
    <name type="scientific">Streptomyces sp. 900116325</name>
    <dbReference type="NCBI Taxonomy" id="3154295"/>
    <lineage>
        <taxon>Bacteria</taxon>
        <taxon>Bacillati</taxon>
        <taxon>Actinomycetota</taxon>
        <taxon>Actinomycetes</taxon>
        <taxon>Kitasatosporales</taxon>
        <taxon>Streptomycetaceae</taxon>
        <taxon>Streptomyces</taxon>
    </lineage>
</organism>
<reference evidence="4 5" key="1">
    <citation type="submission" date="2024-06" db="EMBL/GenBank/DDBJ databases">
        <title>The Natural Products Discovery Center: Release of the First 8490 Sequenced Strains for Exploring Actinobacteria Biosynthetic Diversity.</title>
        <authorList>
            <person name="Kalkreuter E."/>
            <person name="Kautsar S.A."/>
            <person name="Yang D."/>
            <person name="Bader C.D."/>
            <person name="Teijaro C.N."/>
            <person name="Fluegel L."/>
            <person name="Davis C.M."/>
            <person name="Simpson J.R."/>
            <person name="Lauterbach L."/>
            <person name="Steele A.D."/>
            <person name="Gui C."/>
            <person name="Meng S."/>
            <person name="Li G."/>
            <person name="Viehrig K."/>
            <person name="Ye F."/>
            <person name="Su P."/>
            <person name="Kiefer A.F."/>
            <person name="Nichols A."/>
            <person name="Cepeda A.J."/>
            <person name="Yan W."/>
            <person name="Fan B."/>
            <person name="Jiang Y."/>
            <person name="Adhikari A."/>
            <person name="Zheng C.-J."/>
            <person name="Schuster L."/>
            <person name="Cowan T.M."/>
            <person name="Smanski M.J."/>
            <person name="Chevrette M.G."/>
            <person name="De Carvalho L.P.S."/>
            <person name="Shen B."/>
        </authorList>
    </citation>
    <scope>NUCLEOTIDE SEQUENCE [LARGE SCALE GENOMIC DNA]</scope>
    <source>
        <strain evidence="4 5">NPDC005137</strain>
    </source>
</reference>
<comment type="caution">
    <text evidence="4">The sequence shown here is derived from an EMBL/GenBank/DDBJ whole genome shotgun (WGS) entry which is preliminary data.</text>
</comment>
<evidence type="ECO:0000313" key="5">
    <source>
        <dbReference type="Proteomes" id="UP001550044"/>
    </source>
</evidence>
<dbReference type="Pfam" id="PF19077">
    <property type="entry name" value="Big_13"/>
    <property type="match status" value="1"/>
</dbReference>
<dbReference type="InterPro" id="IPR044016">
    <property type="entry name" value="Big_13"/>
</dbReference>
<proteinExistence type="predicted"/>
<dbReference type="PANTHER" id="PTHR31084:SF0">
    <property type="entry name" value="ALPHA-L-FUCOSIDASE 2"/>
    <property type="match status" value="1"/>
</dbReference>
<name>A0ABV2UK95_9ACTN</name>
<dbReference type="Gene3D" id="1.50.10.10">
    <property type="match status" value="1"/>
</dbReference>
<keyword evidence="2" id="KW-0812">Transmembrane</keyword>
<dbReference type="Proteomes" id="UP001550044">
    <property type="component" value="Unassembled WGS sequence"/>
</dbReference>
<protein>
    <submittedName>
        <fullName evidence="4">Ig-like domain-containing protein</fullName>
    </submittedName>
</protein>
<dbReference type="InterPro" id="IPR013783">
    <property type="entry name" value="Ig-like_fold"/>
</dbReference>
<keyword evidence="2" id="KW-0472">Membrane</keyword>
<evidence type="ECO:0000259" key="3">
    <source>
        <dbReference type="Pfam" id="PF19077"/>
    </source>
</evidence>
<evidence type="ECO:0000256" key="2">
    <source>
        <dbReference type="SAM" id="Phobius"/>
    </source>
</evidence>
<dbReference type="InterPro" id="IPR012341">
    <property type="entry name" value="6hp_glycosidase-like_sf"/>
</dbReference>
<evidence type="ECO:0000313" key="4">
    <source>
        <dbReference type="EMBL" id="MET8437504.1"/>
    </source>
</evidence>
<keyword evidence="5" id="KW-1185">Reference proteome</keyword>
<dbReference type="Gene3D" id="2.60.40.10">
    <property type="entry name" value="Immunoglobulins"/>
    <property type="match status" value="2"/>
</dbReference>
<feature type="domain" description="Bacterial Ig-like" evidence="3">
    <location>
        <begin position="1275"/>
        <end position="1345"/>
    </location>
</feature>
<dbReference type="RefSeq" id="WP_356712183.1">
    <property type="nucleotide sequence ID" value="NZ_JBEXIP010000039.1"/>
</dbReference>
<keyword evidence="2" id="KW-1133">Transmembrane helix</keyword>
<dbReference type="PANTHER" id="PTHR31084">
    <property type="entry name" value="ALPHA-L-FUCOSIDASE 2"/>
    <property type="match status" value="1"/>
</dbReference>
<accession>A0ABV2UK95</accession>
<dbReference type="EMBL" id="JBEXIP010000039">
    <property type="protein sequence ID" value="MET8437504.1"/>
    <property type="molecule type" value="Genomic_DNA"/>
</dbReference>
<gene>
    <name evidence="4" type="ORF">ABZV61_33070</name>
</gene>